<gene>
    <name evidence="1" type="ORF">FB554_2608</name>
</gene>
<dbReference type="AlphaFoldDB" id="A0A542XF50"/>
<keyword evidence="2" id="KW-1185">Reference proteome</keyword>
<dbReference type="RefSeq" id="WP_170206879.1">
    <property type="nucleotide sequence ID" value="NZ_CAJTBP010000001.1"/>
</dbReference>
<evidence type="ECO:0000313" key="1">
    <source>
        <dbReference type="EMBL" id="TQL34438.1"/>
    </source>
</evidence>
<dbReference type="EMBL" id="VFOK01000001">
    <property type="protein sequence ID" value="TQL34438.1"/>
    <property type="molecule type" value="Genomic_DNA"/>
</dbReference>
<evidence type="ECO:0000313" key="2">
    <source>
        <dbReference type="Proteomes" id="UP000318336"/>
    </source>
</evidence>
<sequence length="58" mass="5885">MSNLPVAPEPPRGAVGGAAAVHDATVDGELELVARLVAAVAMLARPLTDAELDEILLP</sequence>
<protein>
    <submittedName>
        <fullName evidence="1">Uncharacterized protein</fullName>
    </submittedName>
</protein>
<comment type="caution">
    <text evidence="1">The sequence shown here is derived from an EMBL/GenBank/DDBJ whole genome shotgun (WGS) entry which is preliminary data.</text>
</comment>
<accession>A0A542XF50</accession>
<proteinExistence type="predicted"/>
<dbReference type="Proteomes" id="UP000318336">
    <property type="component" value="Unassembled WGS sequence"/>
</dbReference>
<reference evidence="1 2" key="1">
    <citation type="submission" date="2019-06" db="EMBL/GenBank/DDBJ databases">
        <title>Sequencing the genomes of 1000 actinobacteria strains.</title>
        <authorList>
            <person name="Klenk H.-P."/>
        </authorList>
    </citation>
    <scope>NUCLEOTIDE SEQUENCE [LARGE SCALE GENOMIC DNA]</scope>
    <source>
        <strain evidence="1 2">DSM 24617</strain>
    </source>
</reference>
<name>A0A542XF50_9MICO</name>
<organism evidence="1 2">
    <name type="scientific">Barrientosiimonas humi</name>
    <dbReference type="NCBI Taxonomy" id="999931"/>
    <lineage>
        <taxon>Bacteria</taxon>
        <taxon>Bacillati</taxon>
        <taxon>Actinomycetota</taxon>
        <taxon>Actinomycetes</taxon>
        <taxon>Micrococcales</taxon>
        <taxon>Dermacoccaceae</taxon>
        <taxon>Barrientosiimonas</taxon>
    </lineage>
</organism>